<evidence type="ECO:0000256" key="2">
    <source>
        <dbReference type="ARBA" id="ARBA00022692"/>
    </source>
</evidence>
<proteinExistence type="predicted"/>
<comment type="caution">
    <text evidence="7">The sequence shown here is derived from an EMBL/GenBank/DDBJ whole genome shotgun (WGS) entry which is preliminary data.</text>
</comment>
<keyword evidence="2 5" id="KW-0812">Transmembrane</keyword>
<feature type="transmembrane region" description="Helical" evidence="5">
    <location>
        <begin position="212"/>
        <end position="230"/>
    </location>
</feature>
<evidence type="ECO:0000313" key="8">
    <source>
        <dbReference type="Proteomes" id="UP000192872"/>
    </source>
</evidence>
<evidence type="ECO:0000256" key="1">
    <source>
        <dbReference type="ARBA" id="ARBA00004141"/>
    </source>
</evidence>
<feature type="transmembrane region" description="Helical" evidence="5">
    <location>
        <begin position="91"/>
        <end position="109"/>
    </location>
</feature>
<dbReference type="STRING" id="1827387.A4S15_01980"/>
<evidence type="ECO:0000256" key="5">
    <source>
        <dbReference type="SAM" id="Phobius"/>
    </source>
</evidence>
<feature type="transmembrane region" description="Helical" evidence="5">
    <location>
        <begin position="121"/>
        <end position="139"/>
    </location>
</feature>
<gene>
    <name evidence="7" type="ORF">A4S15_01980</name>
</gene>
<evidence type="ECO:0000259" key="6">
    <source>
        <dbReference type="Pfam" id="PF04932"/>
    </source>
</evidence>
<reference evidence="7 8" key="1">
    <citation type="journal article" date="2017" name="Water Res.">
        <title>Comammox in drinking water systems.</title>
        <authorList>
            <person name="Wang Y."/>
            <person name="Ma L."/>
            <person name="Mao Y."/>
            <person name="Jiang X."/>
            <person name="Xia Y."/>
            <person name="Yu K."/>
            <person name="Li B."/>
            <person name="Zhang T."/>
        </authorList>
    </citation>
    <scope>NUCLEOTIDE SEQUENCE [LARGE SCALE GENOMIC DNA]</scope>
    <source>
        <strain evidence="7">SG_bin8</strain>
    </source>
</reference>
<organism evidence="7 8">
    <name type="scientific">Candidatus Raskinella chloraquaticus</name>
    <dbReference type="NCBI Taxonomy" id="1951219"/>
    <lineage>
        <taxon>Bacteria</taxon>
        <taxon>Pseudomonadati</taxon>
        <taxon>Pseudomonadota</taxon>
        <taxon>Alphaproteobacteria</taxon>
        <taxon>Hyphomicrobiales</taxon>
        <taxon>Phreatobacteraceae</taxon>
        <taxon>Candidatus Raskinella</taxon>
    </lineage>
</organism>
<dbReference type="Proteomes" id="UP000192872">
    <property type="component" value="Unassembled WGS sequence"/>
</dbReference>
<feature type="transmembrane region" description="Helical" evidence="5">
    <location>
        <begin position="159"/>
        <end position="177"/>
    </location>
</feature>
<evidence type="ECO:0000313" key="7">
    <source>
        <dbReference type="EMBL" id="OQW49529.1"/>
    </source>
</evidence>
<dbReference type="PANTHER" id="PTHR37422">
    <property type="entry name" value="TEICHURONIC ACID BIOSYNTHESIS PROTEIN TUAE"/>
    <property type="match status" value="1"/>
</dbReference>
<keyword evidence="3 5" id="KW-1133">Transmembrane helix</keyword>
<feature type="transmembrane region" description="Helical" evidence="5">
    <location>
        <begin position="19"/>
        <end position="45"/>
    </location>
</feature>
<protein>
    <recommendedName>
        <fullName evidence="6">O-antigen ligase-related domain-containing protein</fullName>
    </recommendedName>
</protein>
<evidence type="ECO:0000256" key="4">
    <source>
        <dbReference type="ARBA" id="ARBA00023136"/>
    </source>
</evidence>
<feature type="transmembrane region" description="Helical" evidence="5">
    <location>
        <begin position="362"/>
        <end position="384"/>
    </location>
</feature>
<feature type="transmembrane region" description="Helical" evidence="5">
    <location>
        <begin position="331"/>
        <end position="350"/>
    </location>
</feature>
<feature type="transmembrane region" description="Helical" evidence="5">
    <location>
        <begin position="189"/>
        <end position="206"/>
    </location>
</feature>
<dbReference type="PANTHER" id="PTHR37422:SF13">
    <property type="entry name" value="LIPOPOLYSACCHARIDE BIOSYNTHESIS PROTEIN PA4999-RELATED"/>
    <property type="match status" value="1"/>
</dbReference>
<dbReference type="Pfam" id="PF04932">
    <property type="entry name" value="Wzy_C"/>
    <property type="match status" value="1"/>
</dbReference>
<dbReference type="InterPro" id="IPR051533">
    <property type="entry name" value="WaaL-like"/>
</dbReference>
<dbReference type="GO" id="GO:0016020">
    <property type="term" value="C:membrane"/>
    <property type="evidence" value="ECO:0007669"/>
    <property type="project" value="UniProtKB-SubCell"/>
</dbReference>
<feature type="domain" description="O-antigen ligase-related" evidence="6">
    <location>
        <begin position="196"/>
        <end position="346"/>
    </location>
</feature>
<sequence length="414" mass="44391">MIVLPHPVSSERLCRSADVAVLCIIATLPWSTSGTSIFLAIWLLLVLPQTDWRQLLRQARRSPSVFAIILFLLTALSVLWSGGVAQEKLNGVGAVAKLAVIPVLILHVSRRGHLAHEALRVFLVSTTALMVLSWVSLMISIPKTALLSMLAPGVPVKDWISQTNFFLIAAFAAAHLACDACTRNHHIRVAGYAGLVAAFIANLMFIHPSRTGLLIIPVLVLLFMVQRIGVRRGTLIGLATSILACLLLWQTSERIRERVESAITEVHRYSANGEATSAGYRLEWYRQTSGLVAHSPIIGYGAGGVRAAMEGMVKAGTLDEKFVTSNPHNQALLTAMQTGLIGVGLLMAMWLSHTIALAGSSLAARIGLAIVIQNIAGGFFNSHLADFTQGWMYVIGVGVTIAAARSQASITANG</sequence>
<dbReference type="InterPro" id="IPR007016">
    <property type="entry name" value="O-antigen_ligase-rel_domated"/>
</dbReference>
<accession>A0A1W9HQ03</accession>
<keyword evidence="4 5" id="KW-0472">Membrane</keyword>
<feature type="transmembrane region" description="Helical" evidence="5">
    <location>
        <begin position="65"/>
        <end position="85"/>
    </location>
</feature>
<dbReference type="AlphaFoldDB" id="A0A1W9HQ03"/>
<evidence type="ECO:0000256" key="3">
    <source>
        <dbReference type="ARBA" id="ARBA00022989"/>
    </source>
</evidence>
<comment type="subcellular location">
    <subcellularLocation>
        <location evidence="1">Membrane</location>
        <topology evidence="1">Multi-pass membrane protein</topology>
    </subcellularLocation>
</comment>
<dbReference type="EMBL" id="LWDL01000031">
    <property type="protein sequence ID" value="OQW49529.1"/>
    <property type="molecule type" value="Genomic_DNA"/>
</dbReference>
<name>A0A1W9HQ03_9HYPH</name>